<dbReference type="InterPro" id="IPR016473">
    <property type="entry name" value="dCMP_deaminase"/>
</dbReference>
<keyword evidence="3" id="KW-0378">Hydrolase</keyword>
<evidence type="ECO:0000256" key="6">
    <source>
        <dbReference type="PIRSR" id="PIRSR006019-2"/>
    </source>
</evidence>
<dbReference type="InterPro" id="IPR016193">
    <property type="entry name" value="Cytidine_deaminase-like"/>
</dbReference>
<dbReference type="GeneID" id="26647261"/>
<evidence type="ECO:0000256" key="1">
    <source>
        <dbReference type="ARBA" id="ARBA00006576"/>
    </source>
</evidence>
<feature type="binding site" evidence="6">
    <location>
        <position position="113"/>
    </location>
    <ligand>
        <name>Zn(2+)</name>
        <dbReference type="ChEBI" id="CHEBI:29105"/>
        <note>catalytic</note>
    </ligand>
</feature>
<dbReference type="PANTHER" id="PTHR11086:SF18">
    <property type="entry name" value="DEOXYCYTIDYLATE DEAMINASE"/>
    <property type="match status" value="1"/>
</dbReference>
<keyword evidence="9" id="KW-1185">Reference proteome</keyword>
<dbReference type="InterPro" id="IPR016192">
    <property type="entry name" value="APOBEC/CMP_deaminase_Zn-bd"/>
</dbReference>
<dbReference type="EMBL" id="KT381880">
    <property type="protein sequence ID" value="ALF01766.1"/>
    <property type="molecule type" value="Genomic_DNA"/>
</dbReference>
<dbReference type="PANTHER" id="PTHR11086">
    <property type="entry name" value="DEOXYCYTIDYLATE DEAMINASE-RELATED"/>
    <property type="match status" value="1"/>
</dbReference>
<evidence type="ECO:0000259" key="7">
    <source>
        <dbReference type="PROSITE" id="PS51747"/>
    </source>
</evidence>
<dbReference type="RefSeq" id="YP_009194892.1">
    <property type="nucleotide sequence ID" value="NC_028755.1"/>
</dbReference>
<feature type="binding site" evidence="6">
    <location>
        <position position="82"/>
    </location>
    <ligand>
        <name>Zn(2+)</name>
        <dbReference type="ChEBI" id="CHEBI:29105"/>
        <note>catalytic</note>
    </ligand>
</feature>
<keyword evidence="2 6" id="KW-0479">Metal-binding</keyword>
<organism evidence="8 9">
    <name type="scientific">Citrobacter phage Margaery</name>
    <dbReference type="NCBI Taxonomy" id="1701810"/>
    <lineage>
        <taxon>Viruses</taxon>
        <taxon>Duplodnaviria</taxon>
        <taxon>Heunggongvirae</taxon>
        <taxon>Uroviricota</taxon>
        <taxon>Caudoviricetes</taxon>
        <taxon>Pantevenvirales</taxon>
        <taxon>Straboviridae</taxon>
        <taxon>Pseudotevenvirus</taxon>
        <taxon>Pseudotevenvirus margaery</taxon>
    </lineage>
</organism>
<dbReference type="GO" id="GO:0008270">
    <property type="term" value="F:zinc ion binding"/>
    <property type="evidence" value="ECO:0007669"/>
    <property type="project" value="InterPro"/>
</dbReference>
<accession>A0A0M4QW29</accession>
<feature type="active site" description="Proton donor" evidence="5">
    <location>
        <position position="84"/>
    </location>
</feature>
<dbReference type="Proteomes" id="UP000201970">
    <property type="component" value="Segment"/>
</dbReference>
<dbReference type="SUPFAM" id="SSF53927">
    <property type="entry name" value="Cytidine deaminase-like"/>
    <property type="match status" value="1"/>
</dbReference>
<evidence type="ECO:0000256" key="2">
    <source>
        <dbReference type="ARBA" id="ARBA00022723"/>
    </source>
</evidence>
<evidence type="ECO:0000256" key="3">
    <source>
        <dbReference type="ARBA" id="ARBA00022801"/>
    </source>
</evidence>
<reference evidence="8 9" key="1">
    <citation type="submission" date="2015-08" db="EMBL/GenBank/DDBJ databases">
        <title>The Complete Genome of Citrobacter freundii Myophage Margaery.</title>
        <authorList>
            <person name="Yi D."/>
            <person name="Cadungog J.N."/>
            <person name="Cahill J.L."/>
            <person name="Rasche E.S."/>
            <person name="Everett G.F.K."/>
        </authorList>
    </citation>
    <scope>NUCLEOTIDE SEQUENCE [LARGE SCALE GENOMIC DNA]</scope>
</reference>
<dbReference type="PROSITE" id="PS00903">
    <property type="entry name" value="CYT_DCMP_DEAMINASES_1"/>
    <property type="match status" value="1"/>
</dbReference>
<protein>
    <submittedName>
        <fullName evidence="8">dCMP deaminase</fullName>
    </submittedName>
</protein>
<dbReference type="GO" id="GO:0006220">
    <property type="term" value="P:pyrimidine nucleotide metabolic process"/>
    <property type="evidence" value="ECO:0007669"/>
    <property type="project" value="InterPro"/>
</dbReference>
<dbReference type="KEGG" id="vg:26647261"/>
<evidence type="ECO:0000313" key="9">
    <source>
        <dbReference type="Proteomes" id="UP000201970"/>
    </source>
</evidence>
<evidence type="ECO:0000256" key="5">
    <source>
        <dbReference type="PIRSR" id="PIRSR006019-1"/>
    </source>
</evidence>
<comment type="cofactor">
    <cofactor evidence="6">
        <name>Zn(2+)</name>
        <dbReference type="ChEBI" id="CHEBI:29105"/>
    </cofactor>
</comment>
<feature type="binding site" evidence="6">
    <location>
        <position position="110"/>
    </location>
    <ligand>
        <name>Zn(2+)</name>
        <dbReference type="ChEBI" id="CHEBI:29105"/>
        <note>catalytic</note>
    </ligand>
</feature>
<feature type="domain" description="CMP/dCMP-type deaminase" evidence="7">
    <location>
        <begin position="2"/>
        <end position="153"/>
    </location>
</feature>
<keyword evidence="4 6" id="KW-0862">Zinc</keyword>
<dbReference type="Pfam" id="PF00383">
    <property type="entry name" value="dCMP_cyt_deam_1"/>
    <property type="match status" value="1"/>
</dbReference>
<comment type="similarity">
    <text evidence="1">Belongs to the cytidine and deoxycytidylate deaminase family.</text>
</comment>
<proteinExistence type="inferred from homology"/>
<dbReference type="InterPro" id="IPR002125">
    <property type="entry name" value="CMP_dCMP_dom"/>
</dbReference>
<sequence length="176" mass="19906">MKFKVMNMLRAIDRSQRSQCISNRVGAIIAIGGRAVAWGENNTVDLDCRCNSCNNHMVNDDGKLKAVDRPEHSAWSNDNEIHAEMKALLSAHTRGVILKDAALYTTASPCPNCAKHIEWYVASGAITSVYYLDKYDRGNDEWISRLQKYGCVVEQIKREELESFIDFSKVVFNNNE</sequence>
<gene>
    <name evidence="8" type="ORF">CPT_Margaery77</name>
</gene>
<evidence type="ECO:0000313" key="8">
    <source>
        <dbReference type="EMBL" id="ALF01766.1"/>
    </source>
</evidence>
<dbReference type="InterPro" id="IPR015517">
    <property type="entry name" value="dCMP_deaminase-rel"/>
</dbReference>
<name>A0A0M4QW29_9CAUD</name>
<dbReference type="PROSITE" id="PS51747">
    <property type="entry name" value="CYT_DCMP_DEAMINASES_2"/>
    <property type="match status" value="1"/>
</dbReference>
<dbReference type="PIRSF" id="PIRSF006019">
    <property type="entry name" value="dCMP_deaminase"/>
    <property type="match status" value="1"/>
</dbReference>
<dbReference type="GO" id="GO:0004132">
    <property type="term" value="F:dCMP deaminase activity"/>
    <property type="evidence" value="ECO:0007669"/>
    <property type="project" value="InterPro"/>
</dbReference>
<evidence type="ECO:0000256" key="4">
    <source>
        <dbReference type="ARBA" id="ARBA00022833"/>
    </source>
</evidence>
<dbReference type="Gene3D" id="3.40.140.10">
    <property type="entry name" value="Cytidine Deaminase, domain 2"/>
    <property type="match status" value="1"/>
</dbReference>